<reference evidence="2" key="1">
    <citation type="submission" date="2021-02" db="EMBL/GenBank/DDBJ databases">
        <authorList>
            <person name="Dougan E. K."/>
            <person name="Rhodes N."/>
            <person name="Thang M."/>
            <person name="Chan C."/>
        </authorList>
    </citation>
    <scope>NUCLEOTIDE SEQUENCE</scope>
</reference>
<accession>A0A812I5J5</accession>
<protein>
    <submittedName>
        <fullName evidence="2">Uncharacterized protein</fullName>
    </submittedName>
</protein>
<evidence type="ECO:0000256" key="1">
    <source>
        <dbReference type="SAM" id="MobiDB-lite"/>
    </source>
</evidence>
<feature type="compositionally biased region" description="Polar residues" evidence="1">
    <location>
        <begin position="8"/>
        <end position="26"/>
    </location>
</feature>
<dbReference type="EMBL" id="CAJNDS010000166">
    <property type="protein sequence ID" value="CAE6973036.1"/>
    <property type="molecule type" value="Genomic_DNA"/>
</dbReference>
<dbReference type="Proteomes" id="UP000604046">
    <property type="component" value="Unassembled WGS sequence"/>
</dbReference>
<evidence type="ECO:0000313" key="3">
    <source>
        <dbReference type="Proteomes" id="UP000604046"/>
    </source>
</evidence>
<sequence length="125" mass="14152">MKCRMRDTASSIGSYSQKRNNQTNQLNEKDMLDLPESLQALLERLPSLPQPNTHPPDLKATFDVACGLLERDNADPVCAKCTKLRNHRHLDFCSQGRRQGRILDGWCGRPTKAARVTERRKHLGG</sequence>
<organism evidence="2 3">
    <name type="scientific">Symbiodinium natans</name>
    <dbReference type="NCBI Taxonomy" id="878477"/>
    <lineage>
        <taxon>Eukaryota</taxon>
        <taxon>Sar</taxon>
        <taxon>Alveolata</taxon>
        <taxon>Dinophyceae</taxon>
        <taxon>Suessiales</taxon>
        <taxon>Symbiodiniaceae</taxon>
        <taxon>Symbiodinium</taxon>
    </lineage>
</organism>
<keyword evidence="3" id="KW-1185">Reference proteome</keyword>
<gene>
    <name evidence="2" type="ORF">SNAT2548_LOCUS2769</name>
</gene>
<name>A0A812I5J5_9DINO</name>
<dbReference type="AlphaFoldDB" id="A0A812I5J5"/>
<proteinExistence type="predicted"/>
<feature type="region of interest" description="Disordered" evidence="1">
    <location>
        <begin position="1"/>
        <end position="32"/>
    </location>
</feature>
<evidence type="ECO:0000313" key="2">
    <source>
        <dbReference type="EMBL" id="CAE6973036.1"/>
    </source>
</evidence>
<comment type="caution">
    <text evidence="2">The sequence shown here is derived from an EMBL/GenBank/DDBJ whole genome shotgun (WGS) entry which is preliminary data.</text>
</comment>